<name>A0AAW3MPA6_9BURK</name>
<dbReference type="InterPro" id="IPR016039">
    <property type="entry name" value="Thiolase-like"/>
</dbReference>
<dbReference type="Gene3D" id="3.40.50.150">
    <property type="entry name" value="Vaccinia Virus protein VP39"/>
    <property type="match status" value="1"/>
</dbReference>
<accession>A0AAW3MPA6</accession>
<keyword evidence="6" id="KW-0808">Transferase</keyword>
<dbReference type="SMART" id="SM00823">
    <property type="entry name" value="PKS_PP"/>
    <property type="match status" value="1"/>
</dbReference>
<dbReference type="PROSITE" id="PS00012">
    <property type="entry name" value="PHOSPHOPANTETHEINE"/>
    <property type="match status" value="1"/>
</dbReference>
<dbReference type="Gene3D" id="1.10.1240.100">
    <property type="match status" value="1"/>
</dbReference>
<dbReference type="InterPro" id="IPR009081">
    <property type="entry name" value="PP-bd_ACP"/>
</dbReference>
<dbReference type="InterPro" id="IPR050091">
    <property type="entry name" value="PKS_NRPS_Biosynth_Enz"/>
</dbReference>
<dbReference type="InterPro" id="IPR020806">
    <property type="entry name" value="PKS_PP-bd"/>
</dbReference>
<reference evidence="11 12" key="1">
    <citation type="submission" date="2015-11" db="EMBL/GenBank/DDBJ databases">
        <title>Expanding the genomic diversity of Burkholderia species for the development of highly accurate diagnostics.</title>
        <authorList>
            <person name="Sahl J."/>
            <person name="Keim P."/>
            <person name="Wagner D."/>
        </authorList>
    </citation>
    <scope>NUCLEOTIDE SEQUENCE [LARGE SCALE GENOMIC DNA]</scope>
    <source>
        <strain evidence="11 12">MSMB1808WGS</strain>
    </source>
</reference>
<evidence type="ECO:0000259" key="10">
    <source>
        <dbReference type="PROSITE" id="PS52004"/>
    </source>
</evidence>
<dbReference type="CDD" id="cd02440">
    <property type="entry name" value="AdoMet_MTases"/>
    <property type="match status" value="1"/>
</dbReference>
<dbReference type="SMART" id="SM00822">
    <property type="entry name" value="PKS_KR"/>
    <property type="match status" value="1"/>
</dbReference>
<dbReference type="SUPFAM" id="SSF51735">
    <property type="entry name" value="NAD(P)-binding Rossmann-fold domains"/>
    <property type="match status" value="2"/>
</dbReference>
<protein>
    <recommendedName>
        <fullName evidence="13">Polyketide synthase</fullName>
    </recommendedName>
</protein>
<organism evidence="11 12">
    <name type="scientific">Burkholderia ubonensis</name>
    <dbReference type="NCBI Taxonomy" id="101571"/>
    <lineage>
        <taxon>Bacteria</taxon>
        <taxon>Pseudomonadati</taxon>
        <taxon>Pseudomonadota</taxon>
        <taxon>Betaproteobacteria</taxon>
        <taxon>Burkholderiales</taxon>
        <taxon>Burkholderiaceae</taxon>
        <taxon>Burkholderia</taxon>
        <taxon>Burkholderia cepacia complex</taxon>
    </lineage>
</organism>
<evidence type="ECO:0000256" key="1">
    <source>
        <dbReference type="ARBA" id="ARBA00004496"/>
    </source>
</evidence>
<dbReference type="Pfam" id="PF08659">
    <property type="entry name" value="KR"/>
    <property type="match status" value="1"/>
</dbReference>
<feature type="domain" description="Carrier" evidence="9">
    <location>
        <begin position="1471"/>
        <end position="1546"/>
    </location>
</feature>
<comment type="subcellular location">
    <subcellularLocation>
        <location evidence="1">Cytoplasm</location>
    </subcellularLocation>
</comment>
<dbReference type="Pfam" id="PF02801">
    <property type="entry name" value="Ketoacyl-synt_C"/>
    <property type="match status" value="1"/>
</dbReference>
<dbReference type="InterPro" id="IPR018201">
    <property type="entry name" value="Ketoacyl_synth_AS"/>
</dbReference>
<dbReference type="GO" id="GO:0005886">
    <property type="term" value="C:plasma membrane"/>
    <property type="evidence" value="ECO:0007669"/>
    <property type="project" value="TreeGrafter"/>
</dbReference>
<comment type="pathway">
    <text evidence="2">Antibiotic biosynthesis.</text>
</comment>
<dbReference type="InterPro" id="IPR054514">
    <property type="entry name" value="RhiE-like_linker"/>
</dbReference>
<dbReference type="InterPro" id="IPR013968">
    <property type="entry name" value="PKS_KR"/>
</dbReference>
<evidence type="ECO:0000313" key="11">
    <source>
        <dbReference type="EMBL" id="KVP94087.1"/>
    </source>
</evidence>
<dbReference type="Pfam" id="PF08242">
    <property type="entry name" value="Methyltransf_12"/>
    <property type="match status" value="1"/>
</dbReference>
<dbReference type="InterPro" id="IPR014030">
    <property type="entry name" value="Ketoacyl_synth_N"/>
</dbReference>
<evidence type="ECO:0000256" key="2">
    <source>
        <dbReference type="ARBA" id="ARBA00004792"/>
    </source>
</evidence>
<evidence type="ECO:0000256" key="6">
    <source>
        <dbReference type="ARBA" id="ARBA00022679"/>
    </source>
</evidence>
<gene>
    <name evidence="11" type="ORF">WJ96_13095</name>
</gene>
<dbReference type="InterPro" id="IPR036291">
    <property type="entry name" value="NAD(P)-bd_dom_sf"/>
</dbReference>
<dbReference type="InterPro" id="IPR057326">
    <property type="entry name" value="KR_dom"/>
</dbReference>
<sequence length="1559" mass="166228">METTAQLDDDRWLGKAAVIGVACRFPGAPDARRYWANLVDGVESIERFDAADASHNRFAASDRICDAFVGAEATMPDVDAFDHELFGYTLGEARRIDPQLRIGLQCAHEALEDAACGGMTPGDGKVGVFFAASMSTYLLEYLLDENMDGLGTLLGNDKDHIATTIAYRLGLTGPAVSIGSGCSSSAAALHYACLSLATYQCDVAIVGGASIIFPQRQGHVHREGGVYSKDGRCRPFSADASGTIGGSGVGVVVLKRLDDAMRGHHDIYCVVAGSACGNDGRRKVGYAAPSVDGQVETIRSALAAAQADPAHFAYVEAHGTGTPLGDPIEVDALTRAFGPAPGGAPYCALGSVKANIGHLDSASGIASLIKAALCLYERKRPPQISFATGHPLVQWDASPFRVEPAGGALFCRDEARYVGVNSLGMGGTNVFIVLEPAPDRPRGGPAGARSEPIMLSAHRPDVLVDNVRALQAFVLAERPNLTDLAHTLCVGRTQHVHRVAFVCRDADDLAAQLARGIEAGGADADPLIAAWLAGETVDWSGHFAPSARRLRLPAYAYRPTCCRFEAPTLSAWRRALAASFYTATRASRSAARLDAQRAIEDYCACLVRDFLQTRGVGCARGESLMRTDLIGRLGLAPAFARFGEYLVDALVARGLLVSQSPRVTFAAAIQLPETAAVEATLAERWPEYAPFVRLLGELSRQRASIVCDGRSALEALAGDGYGAIAAALACDVEKSAAIGTQFGRIDAFLRAFAARLGRPLRVLEIGCGHLALTDRLLAVADASHLGEYWVTDADVRYVARAREVFGGSAVPGAVHFATFDIDRRPAAQGLPAGGFDVVIGFNVLHVARDLRATLANLADLLGDQGVLCQIDAVDDHLSTQLIWGMLPEWWRYADARANGPLLTVDGYRRLLDATCTEYTLDADDDACAESVLWFGAPRRRAAAHAFAPAWRRVVGARPQGWPAGEVVLVFADDVDIRARFDALAAAHRATVVGVARTSGGASRRNDVELSPGDAPGVRALIDSAIRRHGRIDRIVFAWDTPSLRGAGDDALEASLGTLHAAANALDDLQGEASVEWLLVSRGLYRIAGDETVRAEGSLAYDLLRMIALEYPQFRLRHVELPMHGTPSAGPFETACTMDGDGDTIAVRGRHLWQPVHERIALPDAAHEPDLNGKVVVLIGGLGGLGLTIARELASRYRIHLVIVHRAAWLDATAADDGADRERAHIRASLADLAALALSLQVEYADANDRDTMFAAAERIGRRYGKIDGVLYLAGEIDRHGVLRSRRFDALAQSVRTKTLGAVNATDALATLGPSFQVNFSSIGSVLHKAKFGEAGYVVGNGFLNAHARAADGVSCKIVCVNWTDWRTDGMWADAQAAFRARYELNPHKADAWAGKWDSAHWLESVSAELGVELLLQIIGADHPELVVCAQDLPSLIDYQRRATHADYARYLDTLELRAAAQPARPASASPFEPGSTADALAGIWEELLGVPARGHDDNFYTAGGDSLLALRLAARVKQACGVDLALSALLDARTFGALVASIDAKRAAEPNAREVSVGL</sequence>
<dbReference type="GO" id="GO:0071770">
    <property type="term" value="P:DIM/DIP cell wall layer assembly"/>
    <property type="evidence" value="ECO:0007669"/>
    <property type="project" value="TreeGrafter"/>
</dbReference>
<dbReference type="SUPFAM" id="SSF53335">
    <property type="entry name" value="S-adenosyl-L-methionine-dependent methyltransferases"/>
    <property type="match status" value="1"/>
</dbReference>
<dbReference type="InterPro" id="IPR036736">
    <property type="entry name" value="ACP-like_sf"/>
</dbReference>
<keyword evidence="7" id="KW-0677">Repeat</keyword>
<dbReference type="InterPro" id="IPR006162">
    <property type="entry name" value="Ppantetheine_attach_site"/>
</dbReference>
<dbReference type="GO" id="GO:0004315">
    <property type="term" value="F:3-oxoacyl-[acyl-carrier-protein] synthase activity"/>
    <property type="evidence" value="ECO:0007669"/>
    <property type="project" value="InterPro"/>
</dbReference>
<dbReference type="GO" id="GO:0031177">
    <property type="term" value="F:phosphopantetheine binding"/>
    <property type="evidence" value="ECO:0007669"/>
    <property type="project" value="InterPro"/>
</dbReference>
<dbReference type="GO" id="GO:0004312">
    <property type="term" value="F:fatty acid synthase activity"/>
    <property type="evidence" value="ECO:0007669"/>
    <property type="project" value="TreeGrafter"/>
</dbReference>
<dbReference type="Pfam" id="PF00550">
    <property type="entry name" value="PP-binding"/>
    <property type="match status" value="1"/>
</dbReference>
<dbReference type="CDD" id="cd00833">
    <property type="entry name" value="PKS"/>
    <property type="match status" value="1"/>
</dbReference>
<dbReference type="EMBL" id="LPBJ01000074">
    <property type="protein sequence ID" value="KVP94087.1"/>
    <property type="molecule type" value="Genomic_DNA"/>
</dbReference>
<dbReference type="PROSITE" id="PS52004">
    <property type="entry name" value="KS3_2"/>
    <property type="match status" value="1"/>
</dbReference>
<dbReference type="Proteomes" id="UP000056453">
    <property type="component" value="Unassembled WGS sequence"/>
</dbReference>
<keyword evidence="5" id="KW-0597">Phosphoprotein</keyword>
<keyword evidence="12" id="KW-1185">Reference proteome</keyword>
<evidence type="ECO:0000256" key="3">
    <source>
        <dbReference type="ARBA" id="ARBA00022450"/>
    </source>
</evidence>
<dbReference type="InterPro" id="IPR029063">
    <property type="entry name" value="SAM-dependent_MTases_sf"/>
</dbReference>
<evidence type="ECO:0000259" key="9">
    <source>
        <dbReference type="PROSITE" id="PS50075"/>
    </source>
</evidence>
<keyword evidence="8" id="KW-0511">Multifunctional enzyme</keyword>
<dbReference type="Gene3D" id="3.40.50.720">
    <property type="entry name" value="NAD(P)-binding Rossmann-like Domain"/>
    <property type="match status" value="1"/>
</dbReference>
<dbReference type="Gene3D" id="1.10.1200.10">
    <property type="entry name" value="ACP-like"/>
    <property type="match status" value="1"/>
</dbReference>
<evidence type="ECO:0000256" key="8">
    <source>
        <dbReference type="ARBA" id="ARBA00023268"/>
    </source>
</evidence>
<dbReference type="SUPFAM" id="SSF47336">
    <property type="entry name" value="ACP-like"/>
    <property type="match status" value="1"/>
</dbReference>
<comment type="caution">
    <text evidence="11">The sequence shown here is derived from an EMBL/GenBank/DDBJ whole genome shotgun (WGS) entry which is preliminary data.</text>
</comment>
<dbReference type="RefSeq" id="WP_059802649.1">
    <property type="nucleotide sequence ID" value="NZ_LOYM01000041.1"/>
</dbReference>
<evidence type="ECO:0000256" key="5">
    <source>
        <dbReference type="ARBA" id="ARBA00022553"/>
    </source>
</evidence>
<evidence type="ECO:0000256" key="7">
    <source>
        <dbReference type="ARBA" id="ARBA00022737"/>
    </source>
</evidence>
<dbReference type="Pfam" id="PF00109">
    <property type="entry name" value="ketoacyl-synt"/>
    <property type="match status" value="1"/>
</dbReference>
<dbReference type="GO" id="GO:0006633">
    <property type="term" value="P:fatty acid biosynthetic process"/>
    <property type="evidence" value="ECO:0007669"/>
    <property type="project" value="InterPro"/>
</dbReference>
<dbReference type="PANTHER" id="PTHR43775:SF37">
    <property type="entry name" value="SI:DKEY-61P9.11"/>
    <property type="match status" value="1"/>
</dbReference>
<feature type="domain" description="Ketosynthase family 3 (KS3)" evidence="10">
    <location>
        <begin position="13"/>
        <end position="436"/>
    </location>
</feature>
<dbReference type="InterPro" id="IPR013217">
    <property type="entry name" value="Methyltransf_12"/>
</dbReference>
<dbReference type="InterPro" id="IPR014031">
    <property type="entry name" value="Ketoacyl_synth_C"/>
</dbReference>
<dbReference type="InterPro" id="IPR020841">
    <property type="entry name" value="PKS_Beta-ketoAc_synthase_dom"/>
</dbReference>
<dbReference type="PANTHER" id="PTHR43775">
    <property type="entry name" value="FATTY ACID SYNTHASE"/>
    <property type="match status" value="1"/>
</dbReference>
<dbReference type="PROSITE" id="PS00606">
    <property type="entry name" value="KS3_1"/>
    <property type="match status" value="1"/>
</dbReference>
<dbReference type="SUPFAM" id="SSF53901">
    <property type="entry name" value="Thiolase-like"/>
    <property type="match status" value="1"/>
</dbReference>
<evidence type="ECO:0000313" key="12">
    <source>
        <dbReference type="Proteomes" id="UP000056453"/>
    </source>
</evidence>
<proteinExistence type="predicted"/>
<keyword evidence="3" id="KW-0596">Phosphopantetheine</keyword>
<evidence type="ECO:0000256" key="4">
    <source>
        <dbReference type="ARBA" id="ARBA00022490"/>
    </source>
</evidence>
<dbReference type="SMART" id="SM00825">
    <property type="entry name" value="PKS_KS"/>
    <property type="match status" value="1"/>
</dbReference>
<keyword evidence="4" id="KW-0963">Cytoplasm</keyword>
<dbReference type="PROSITE" id="PS50075">
    <property type="entry name" value="CARRIER"/>
    <property type="match status" value="1"/>
</dbReference>
<dbReference type="GO" id="GO:0005737">
    <property type="term" value="C:cytoplasm"/>
    <property type="evidence" value="ECO:0007669"/>
    <property type="project" value="UniProtKB-SubCell"/>
</dbReference>
<dbReference type="Gene3D" id="3.40.47.10">
    <property type="match status" value="1"/>
</dbReference>
<evidence type="ECO:0008006" key="13">
    <source>
        <dbReference type="Google" id="ProtNLM"/>
    </source>
</evidence>
<dbReference type="Pfam" id="PF22336">
    <property type="entry name" value="RhiE-like_linker"/>
    <property type="match status" value="1"/>
</dbReference>